<dbReference type="AlphaFoldDB" id="X0UID8"/>
<reference evidence="1" key="1">
    <citation type="journal article" date="2014" name="Front. Microbiol.">
        <title>High frequency of phylogenetically diverse reductive dehalogenase-homologous genes in deep subseafloor sedimentary metagenomes.</title>
        <authorList>
            <person name="Kawai M."/>
            <person name="Futagami T."/>
            <person name="Toyoda A."/>
            <person name="Takaki Y."/>
            <person name="Nishi S."/>
            <person name="Hori S."/>
            <person name="Arai W."/>
            <person name="Tsubouchi T."/>
            <person name="Morono Y."/>
            <person name="Uchiyama I."/>
            <person name="Ito T."/>
            <person name="Fujiyama A."/>
            <person name="Inagaki F."/>
            <person name="Takami H."/>
        </authorList>
    </citation>
    <scope>NUCLEOTIDE SEQUENCE</scope>
    <source>
        <strain evidence="1">Expedition CK06-06</strain>
    </source>
</reference>
<feature type="non-terminal residue" evidence="1">
    <location>
        <position position="80"/>
    </location>
</feature>
<sequence length="80" mass="9209">MTGRGWYIIVYTDMATLQKRKSRGHTYWSIVESRRVNGKPRPVILEYLGTAETLLKRLTEGVPKKVRSYTHGDVAVMLDI</sequence>
<gene>
    <name evidence="1" type="ORF">S01H1_20221</name>
</gene>
<evidence type="ECO:0000313" key="1">
    <source>
        <dbReference type="EMBL" id="GAF99051.1"/>
    </source>
</evidence>
<comment type="caution">
    <text evidence="1">The sequence shown here is derived from an EMBL/GenBank/DDBJ whole genome shotgun (WGS) entry which is preliminary data.</text>
</comment>
<organism evidence="1">
    <name type="scientific">marine sediment metagenome</name>
    <dbReference type="NCBI Taxonomy" id="412755"/>
    <lineage>
        <taxon>unclassified sequences</taxon>
        <taxon>metagenomes</taxon>
        <taxon>ecological metagenomes</taxon>
    </lineage>
</organism>
<name>X0UID8_9ZZZZ</name>
<protein>
    <submittedName>
        <fullName evidence="1">Uncharacterized protein</fullName>
    </submittedName>
</protein>
<dbReference type="EMBL" id="BARS01011031">
    <property type="protein sequence ID" value="GAF99051.1"/>
    <property type="molecule type" value="Genomic_DNA"/>
</dbReference>
<proteinExistence type="predicted"/>
<accession>X0UID8</accession>